<gene>
    <name evidence="10" type="ORF">RDB_LOCUS153883</name>
</gene>
<dbReference type="Proteomes" id="UP000663861">
    <property type="component" value="Unassembled WGS sequence"/>
</dbReference>
<feature type="region of interest" description="Disordered" evidence="8">
    <location>
        <begin position="60"/>
        <end position="157"/>
    </location>
</feature>
<accession>A0A8H3D8V9</accession>
<dbReference type="GO" id="GO:0008270">
    <property type="term" value="F:zinc ion binding"/>
    <property type="evidence" value="ECO:0007669"/>
    <property type="project" value="UniProtKB-KW"/>
</dbReference>
<evidence type="ECO:0000256" key="6">
    <source>
        <dbReference type="ARBA" id="ARBA00023242"/>
    </source>
</evidence>
<reference evidence="10" key="1">
    <citation type="submission" date="2021-01" db="EMBL/GenBank/DDBJ databases">
        <authorList>
            <person name="Kaushik A."/>
        </authorList>
    </citation>
    <scope>NUCLEOTIDE SEQUENCE</scope>
    <source>
        <strain evidence="10">AG4-RS23</strain>
    </source>
</reference>
<dbReference type="Gene3D" id="3.30.160.60">
    <property type="entry name" value="Classic Zinc Finger"/>
    <property type="match status" value="1"/>
</dbReference>
<keyword evidence="4 7" id="KW-0863">Zinc-finger</keyword>
<dbReference type="PROSITE" id="PS00028">
    <property type="entry name" value="ZINC_FINGER_C2H2_1"/>
    <property type="match status" value="1"/>
</dbReference>
<dbReference type="InterPro" id="IPR013087">
    <property type="entry name" value="Znf_C2H2_type"/>
</dbReference>
<evidence type="ECO:0000256" key="7">
    <source>
        <dbReference type="PROSITE-ProRule" id="PRU00042"/>
    </source>
</evidence>
<evidence type="ECO:0000256" key="3">
    <source>
        <dbReference type="ARBA" id="ARBA00022737"/>
    </source>
</evidence>
<dbReference type="FunFam" id="3.30.160.60:FF:000100">
    <property type="entry name" value="Zinc finger 45-like"/>
    <property type="match status" value="1"/>
</dbReference>
<evidence type="ECO:0000256" key="4">
    <source>
        <dbReference type="ARBA" id="ARBA00022771"/>
    </source>
</evidence>
<evidence type="ECO:0000256" key="8">
    <source>
        <dbReference type="SAM" id="MobiDB-lite"/>
    </source>
</evidence>
<comment type="subcellular location">
    <subcellularLocation>
        <location evidence="1">Nucleus</location>
    </subcellularLocation>
</comment>
<feature type="compositionally biased region" description="Polar residues" evidence="8">
    <location>
        <begin position="99"/>
        <end position="131"/>
    </location>
</feature>
<dbReference type="PANTHER" id="PTHR16515">
    <property type="entry name" value="PR DOMAIN ZINC FINGER PROTEIN"/>
    <property type="match status" value="1"/>
</dbReference>
<evidence type="ECO:0000313" key="11">
    <source>
        <dbReference type="Proteomes" id="UP000663861"/>
    </source>
</evidence>
<evidence type="ECO:0000256" key="2">
    <source>
        <dbReference type="ARBA" id="ARBA00022723"/>
    </source>
</evidence>
<sequence length="420" mass="45079">MGHTRTSHPVPRTNQPSHNACQPILETRSDGASLAKSLVLSPQSLYDDPLQVTVESIVQGHSDHHGSNHVPYKDNTLSTSGGQFTTRGHAWNPHIIARSESSPGNISPQSVVSSPLDSTVDLTSPGSTDTIETAHGPRHDSGWNPNPGLNAPATTNSSTESAIIVDPIQIYEMGQTLCSFACNLIAERVGSSQSHLLDSFPIPQNVTVPLHPHLTKQNHPPEPNIHVQPRPYEPHGDKANPNLQPHVTTEIQQLHPGERIPSGFVNILDGVFQLNNVDPAILLNPVFGFEESWAHHSHHSSSLPNTVVSGQPHADTHLADDVAVSSSKIGNNSAPENYIVTGSGPTPGPSTTVVPVPGLGSNKNTCPECGKKCRRASDLQDHMHVHNGIKRHSCEFCGAPFAFRNNMGTHKKTCKLNPGL</sequence>
<feature type="domain" description="C2H2-type" evidence="9">
    <location>
        <begin position="364"/>
        <end position="391"/>
    </location>
</feature>
<keyword evidence="2" id="KW-0479">Metal-binding</keyword>
<dbReference type="SUPFAM" id="SSF57667">
    <property type="entry name" value="beta-beta-alpha zinc fingers"/>
    <property type="match status" value="1"/>
</dbReference>
<dbReference type="GO" id="GO:0005634">
    <property type="term" value="C:nucleus"/>
    <property type="evidence" value="ECO:0007669"/>
    <property type="project" value="UniProtKB-SubCell"/>
</dbReference>
<dbReference type="GO" id="GO:0010468">
    <property type="term" value="P:regulation of gene expression"/>
    <property type="evidence" value="ECO:0007669"/>
    <property type="project" value="TreeGrafter"/>
</dbReference>
<dbReference type="PANTHER" id="PTHR16515:SF66">
    <property type="entry name" value="C2H2-TYPE DOMAIN-CONTAINING PROTEIN"/>
    <property type="match status" value="1"/>
</dbReference>
<evidence type="ECO:0000256" key="1">
    <source>
        <dbReference type="ARBA" id="ARBA00004123"/>
    </source>
</evidence>
<dbReference type="InterPro" id="IPR036236">
    <property type="entry name" value="Znf_C2H2_sf"/>
</dbReference>
<dbReference type="InterPro" id="IPR050331">
    <property type="entry name" value="Zinc_finger"/>
</dbReference>
<protein>
    <recommendedName>
        <fullName evidence="9">C2H2-type domain-containing protein</fullName>
    </recommendedName>
</protein>
<organism evidence="10 11">
    <name type="scientific">Rhizoctonia solani</name>
    <dbReference type="NCBI Taxonomy" id="456999"/>
    <lineage>
        <taxon>Eukaryota</taxon>
        <taxon>Fungi</taxon>
        <taxon>Dikarya</taxon>
        <taxon>Basidiomycota</taxon>
        <taxon>Agaricomycotina</taxon>
        <taxon>Agaricomycetes</taxon>
        <taxon>Cantharellales</taxon>
        <taxon>Ceratobasidiaceae</taxon>
        <taxon>Rhizoctonia</taxon>
    </lineage>
</organism>
<keyword evidence="6" id="KW-0539">Nucleus</keyword>
<feature type="region of interest" description="Disordered" evidence="8">
    <location>
        <begin position="1"/>
        <end position="20"/>
    </location>
</feature>
<dbReference type="PROSITE" id="PS50157">
    <property type="entry name" value="ZINC_FINGER_C2H2_2"/>
    <property type="match status" value="1"/>
</dbReference>
<dbReference type="EMBL" id="CAJMWY010004116">
    <property type="protein sequence ID" value="CAE6519964.1"/>
    <property type="molecule type" value="Genomic_DNA"/>
</dbReference>
<name>A0A8H3D8V9_9AGAM</name>
<keyword evidence="3" id="KW-0677">Repeat</keyword>
<dbReference type="Pfam" id="PF00096">
    <property type="entry name" value="zf-C2H2"/>
    <property type="match status" value="1"/>
</dbReference>
<evidence type="ECO:0000259" key="9">
    <source>
        <dbReference type="PROSITE" id="PS50157"/>
    </source>
</evidence>
<proteinExistence type="predicted"/>
<comment type="caution">
    <text evidence="10">The sequence shown here is derived from an EMBL/GenBank/DDBJ whole genome shotgun (WGS) entry which is preliminary data.</text>
</comment>
<feature type="compositionally biased region" description="Polar residues" evidence="8">
    <location>
        <begin position="75"/>
        <end position="86"/>
    </location>
</feature>
<keyword evidence="5" id="KW-0862">Zinc</keyword>
<evidence type="ECO:0000256" key="5">
    <source>
        <dbReference type="ARBA" id="ARBA00022833"/>
    </source>
</evidence>
<dbReference type="SMART" id="SM00355">
    <property type="entry name" value="ZnF_C2H2"/>
    <property type="match status" value="2"/>
</dbReference>
<evidence type="ECO:0000313" key="10">
    <source>
        <dbReference type="EMBL" id="CAE6519964.1"/>
    </source>
</evidence>
<dbReference type="AlphaFoldDB" id="A0A8H3D8V9"/>